<evidence type="ECO:0000313" key="4">
    <source>
        <dbReference type="EMBL" id="OQV23330.1"/>
    </source>
</evidence>
<dbReference type="AlphaFoldDB" id="A0A1W0X7H5"/>
<evidence type="ECO:0000256" key="3">
    <source>
        <dbReference type="SAM" id="SignalP"/>
    </source>
</evidence>
<gene>
    <name evidence="4" type="ORF">BV898_02778</name>
</gene>
<name>A0A1W0X7H5_HYPEX</name>
<feature type="signal peptide" evidence="3">
    <location>
        <begin position="1"/>
        <end position="19"/>
    </location>
</feature>
<dbReference type="EMBL" id="MTYJ01000012">
    <property type="protein sequence ID" value="OQV23330.1"/>
    <property type="molecule type" value="Genomic_DNA"/>
</dbReference>
<comment type="caution">
    <text evidence="4">The sequence shown here is derived from an EMBL/GenBank/DDBJ whole genome shotgun (WGS) entry which is preliminary data.</text>
</comment>
<keyword evidence="5" id="KW-1185">Reference proteome</keyword>
<keyword evidence="2" id="KW-1133">Transmembrane helix</keyword>
<evidence type="ECO:0000256" key="1">
    <source>
        <dbReference type="SAM" id="MobiDB-lite"/>
    </source>
</evidence>
<feature type="region of interest" description="Disordered" evidence="1">
    <location>
        <begin position="368"/>
        <end position="408"/>
    </location>
</feature>
<evidence type="ECO:0000313" key="5">
    <source>
        <dbReference type="Proteomes" id="UP000192578"/>
    </source>
</evidence>
<keyword evidence="2" id="KW-0812">Transmembrane</keyword>
<evidence type="ECO:0000256" key="2">
    <source>
        <dbReference type="SAM" id="Phobius"/>
    </source>
</evidence>
<organism evidence="4 5">
    <name type="scientific">Hypsibius exemplaris</name>
    <name type="common">Freshwater tardigrade</name>
    <dbReference type="NCBI Taxonomy" id="2072580"/>
    <lineage>
        <taxon>Eukaryota</taxon>
        <taxon>Metazoa</taxon>
        <taxon>Ecdysozoa</taxon>
        <taxon>Tardigrada</taxon>
        <taxon>Eutardigrada</taxon>
        <taxon>Parachela</taxon>
        <taxon>Hypsibioidea</taxon>
        <taxon>Hypsibiidae</taxon>
        <taxon>Hypsibius</taxon>
    </lineage>
</organism>
<evidence type="ECO:0008006" key="6">
    <source>
        <dbReference type="Google" id="ProtNLM"/>
    </source>
</evidence>
<proteinExistence type="predicted"/>
<feature type="chain" id="PRO_5013320437" description="CUB domain-containing protein" evidence="3">
    <location>
        <begin position="20"/>
        <end position="408"/>
    </location>
</feature>
<protein>
    <recommendedName>
        <fullName evidence="6">CUB domain-containing protein</fullName>
    </recommendedName>
</protein>
<dbReference type="Proteomes" id="UP000192578">
    <property type="component" value="Unassembled WGS sequence"/>
</dbReference>
<keyword evidence="2" id="KW-0472">Membrane</keyword>
<keyword evidence="3" id="KW-0732">Signal</keyword>
<dbReference type="OrthoDB" id="10674356at2759"/>
<feature type="compositionally biased region" description="Low complexity" evidence="1">
    <location>
        <begin position="382"/>
        <end position="393"/>
    </location>
</feature>
<accession>A0A1W0X7H5</accession>
<feature type="transmembrane region" description="Helical" evidence="2">
    <location>
        <begin position="286"/>
        <end position="307"/>
    </location>
</feature>
<reference evidence="5" key="1">
    <citation type="submission" date="2017-01" db="EMBL/GenBank/DDBJ databases">
        <title>Comparative genomics of anhydrobiosis in the tardigrade Hypsibius dujardini.</title>
        <authorList>
            <person name="Yoshida Y."/>
            <person name="Koutsovoulos G."/>
            <person name="Laetsch D."/>
            <person name="Stevens L."/>
            <person name="Kumar S."/>
            <person name="Horikawa D."/>
            <person name="Ishino K."/>
            <person name="Komine S."/>
            <person name="Tomita M."/>
            <person name="Blaxter M."/>
            <person name="Arakawa K."/>
        </authorList>
    </citation>
    <scope>NUCLEOTIDE SEQUENCE [LARGE SCALE GENOMIC DNA]</scope>
    <source>
        <strain evidence="5">Z151</strain>
    </source>
</reference>
<sequence length="408" mass="45192">MQTTAAVLLLLQLLGPTTAASYKTYDLGDFCGGVLHLGFQDEDSDPFGTLSFLSYPRHSCKINVTVEGTLSTDVLAIYFNTRYLNLYVDDAIDIYEITYLNYAYEDVVENMKLVKRLPGGPVYTSSNPTSVDQLRSTFARKIGLSIQFQRNGLDGLYQSSRTLQLDYNIIRKTNNPSNEYSFCAALSGYVRDDAYCETGNRVNCPSYYSNYLGLNSALGKDQGPSGKVGHFCSTRDDRDLSGPNEYANSMLESTFTELLFKTQAATTPRSHEYYSSSDGYFGDDKLMLIIVTGLGLSAFLLGCILRWRLNRRRVARQDHQESLIPSEMSTATIMPVESPRGNDSSDILTHHGFLYSSGSFDRQQLLTFHDPPPSYDEAQRNVPSSVAPSSGGVEQPVSPASGMIGSWI</sequence>